<protein>
    <submittedName>
        <fullName evidence="4">DbpA RNA binding domain-containing protein</fullName>
    </submittedName>
</protein>
<dbReference type="EMBL" id="CP073754">
    <property type="protein sequence ID" value="QWF71726.1"/>
    <property type="molecule type" value="Genomic_DNA"/>
</dbReference>
<dbReference type="Proteomes" id="UP000676649">
    <property type="component" value="Chromosome"/>
</dbReference>
<dbReference type="AlphaFoldDB" id="A0A975MQM3"/>
<gene>
    <name evidence="4" type="ORF">KEF85_04410</name>
</gene>
<evidence type="ECO:0000313" key="5">
    <source>
        <dbReference type="Proteomes" id="UP000676649"/>
    </source>
</evidence>
<organism evidence="4 5">
    <name type="scientific">Methylomonas paludis</name>
    <dbReference type="NCBI Taxonomy" id="1173101"/>
    <lineage>
        <taxon>Bacteria</taxon>
        <taxon>Pseudomonadati</taxon>
        <taxon>Pseudomonadota</taxon>
        <taxon>Gammaproteobacteria</taxon>
        <taxon>Methylococcales</taxon>
        <taxon>Methylococcaceae</taxon>
        <taxon>Methylomonas</taxon>
    </lineage>
</organism>
<feature type="domain" description="RNA helicase DeaD dimerization" evidence="3">
    <location>
        <begin position="10"/>
        <end position="59"/>
    </location>
</feature>
<evidence type="ECO:0000256" key="1">
    <source>
        <dbReference type="ARBA" id="ARBA00022490"/>
    </source>
</evidence>
<keyword evidence="5" id="KW-1185">Reference proteome</keyword>
<dbReference type="Gene3D" id="3.30.70.330">
    <property type="match status" value="1"/>
</dbReference>
<sequence>MVSTVPDDTEQQAAALAASLEQIIVLQNLDKQRHLIQRSAERLNISVLDCAAALLYKQQPPPVKTSNQLPVPKPAKNNYRFVRYRLDIGSQHQVAREQIQAVLISEAGVDIKRIGKIEIRHDHTLVELPDGMPADIFQLLTEASINERKLAIKRIKNKRKPVKN</sequence>
<name>A0A975MQM3_9GAMM</name>
<evidence type="ECO:0000259" key="3">
    <source>
        <dbReference type="Pfam" id="PF25399"/>
    </source>
</evidence>
<dbReference type="RefSeq" id="WP_215583508.1">
    <property type="nucleotide sequence ID" value="NZ_CP073754.1"/>
</dbReference>
<dbReference type="Pfam" id="PF25399">
    <property type="entry name" value="DeaD_dimer"/>
    <property type="match status" value="1"/>
</dbReference>
<evidence type="ECO:0000313" key="4">
    <source>
        <dbReference type="EMBL" id="QWF71726.1"/>
    </source>
</evidence>
<proteinExistence type="predicted"/>
<keyword evidence="1" id="KW-0963">Cytoplasm</keyword>
<accession>A0A975MQM3</accession>
<evidence type="ECO:0000259" key="2">
    <source>
        <dbReference type="Pfam" id="PF03880"/>
    </source>
</evidence>
<dbReference type="InterPro" id="IPR005580">
    <property type="entry name" value="DbpA/CsdA_RNA-bd_dom"/>
</dbReference>
<reference evidence="4" key="1">
    <citation type="submission" date="2021-04" db="EMBL/GenBank/DDBJ databases">
        <title>Draft genome sequence data of methanotrophic Methylovulum sp. strain S1L and Methylomonas sp. strain S2AM isolated from boreal lake water columns.</title>
        <authorList>
            <person name="Rissanen A.J."/>
            <person name="Mangayil R."/>
            <person name="Svenning M.M."/>
            <person name="Khanongnuch R."/>
        </authorList>
    </citation>
    <scope>NUCLEOTIDE SEQUENCE</scope>
    <source>
        <strain evidence="4">S2AM</strain>
    </source>
</reference>
<dbReference type="InterPro" id="IPR012677">
    <property type="entry name" value="Nucleotide-bd_a/b_plait_sf"/>
</dbReference>
<dbReference type="InterPro" id="IPR057325">
    <property type="entry name" value="DeaD_dimer"/>
</dbReference>
<dbReference type="Pfam" id="PF03880">
    <property type="entry name" value="DbpA"/>
    <property type="match status" value="1"/>
</dbReference>
<feature type="domain" description="DEAD box helicase DbpA/CsdA RNA-binding" evidence="2">
    <location>
        <begin position="83"/>
        <end position="153"/>
    </location>
</feature>
<dbReference type="KEGG" id="mpad:KEF85_04410"/>